<dbReference type="AlphaFoldDB" id="A0A5B7JA83"/>
<protein>
    <submittedName>
        <fullName evidence="2">Uncharacterized protein</fullName>
    </submittedName>
</protein>
<comment type="caution">
    <text evidence="2">The sequence shown here is derived from an EMBL/GenBank/DDBJ whole genome shotgun (WGS) entry which is preliminary data.</text>
</comment>
<gene>
    <name evidence="2" type="ORF">E2C01_089966</name>
</gene>
<evidence type="ECO:0000313" key="2">
    <source>
        <dbReference type="EMBL" id="MPC94781.1"/>
    </source>
</evidence>
<dbReference type="EMBL" id="VSRR010099850">
    <property type="protein sequence ID" value="MPC94781.1"/>
    <property type="molecule type" value="Genomic_DNA"/>
</dbReference>
<keyword evidence="3" id="KW-1185">Reference proteome</keyword>
<reference evidence="2 3" key="1">
    <citation type="submission" date="2019-05" db="EMBL/GenBank/DDBJ databases">
        <title>Another draft genome of Portunus trituberculatus and its Hox gene families provides insights of decapod evolution.</title>
        <authorList>
            <person name="Jeong J.-H."/>
            <person name="Song I."/>
            <person name="Kim S."/>
            <person name="Choi T."/>
            <person name="Kim D."/>
            <person name="Ryu S."/>
            <person name="Kim W."/>
        </authorList>
    </citation>
    <scope>NUCLEOTIDE SEQUENCE [LARGE SCALE GENOMIC DNA]</scope>
    <source>
        <tissue evidence="2">Muscle</tissue>
    </source>
</reference>
<evidence type="ECO:0000256" key="1">
    <source>
        <dbReference type="SAM" id="MobiDB-lite"/>
    </source>
</evidence>
<organism evidence="2 3">
    <name type="scientific">Portunus trituberculatus</name>
    <name type="common">Swimming crab</name>
    <name type="synonym">Neptunus trituberculatus</name>
    <dbReference type="NCBI Taxonomy" id="210409"/>
    <lineage>
        <taxon>Eukaryota</taxon>
        <taxon>Metazoa</taxon>
        <taxon>Ecdysozoa</taxon>
        <taxon>Arthropoda</taxon>
        <taxon>Crustacea</taxon>
        <taxon>Multicrustacea</taxon>
        <taxon>Malacostraca</taxon>
        <taxon>Eumalacostraca</taxon>
        <taxon>Eucarida</taxon>
        <taxon>Decapoda</taxon>
        <taxon>Pleocyemata</taxon>
        <taxon>Brachyura</taxon>
        <taxon>Eubrachyura</taxon>
        <taxon>Portunoidea</taxon>
        <taxon>Portunidae</taxon>
        <taxon>Portuninae</taxon>
        <taxon>Portunus</taxon>
    </lineage>
</organism>
<feature type="region of interest" description="Disordered" evidence="1">
    <location>
        <begin position="1"/>
        <end position="37"/>
    </location>
</feature>
<proteinExistence type="predicted"/>
<accession>A0A5B7JA83</accession>
<dbReference type="Proteomes" id="UP000324222">
    <property type="component" value="Unassembled WGS sequence"/>
</dbReference>
<evidence type="ECO:0000313" key="3">
    <source>
        <dbReference type="Proteomes" id="UP000324222"/>
    </source>
</evidence>
<feature type="compositionally biased region" description="Basic and acidic residues" evidence="1">
    <location>
        <begin position="28"/>
        <end position="37"/>
    </location>
</feature>
<name>A0A5B7JA83_PORTR</name>
<sequence>MAQKKCTEAASSRGIPKESWCTGATTKLGREPSRETLPELPELRIHLRGRDRRGNPSNYFKLEKVRLENNTKSLKYVRQRSIQI</sequence>